<keyword evidence="4" id="KW-1185">Reference proteome</keyword>
<reference evidence="4" key="1">
    <citation type="submission" date="2016-10" db="EMBL/GenBank/DDBJ databases">
        <authorList>
            <person name="Varghese N."/>
            <person name="Submissions S."/>
        </authorList>
    </citation>
    <scope>NUCLEOTIDE SEQUENCE [LARGE SCALE GENOMIC DNA]</scope>
    <source>
        <strain evidence="4">DSM 17465</strain>
    </source>
</reference>
<dbReference type="Gene3D" id="3.30.530.20">
    <property type="match status" value="1"/>
</dbReference>
<name>A0A1I6ZH15_9HYPH</name>
<dbReference type="SUPFAM" id="SSF55961">
    <property type="entry name" value="Bet v1-like"/>
    <property type="match status" value="1"/>
</dbReference>
<protein>
    <submittedName>
        <fullName evidence="3">Uncharacterized conserved protein YndB, AHSA1/START domain</fullName>
    </submittedName>
</protein>
<dbReference type="Pfam" id="PF08327">
    <property type="entry name" value="AHSA1"/>
    <property type="match status" value="1"/>
</dbReference>
<dbReference type="EMBL" id="FPBD01000002">
    <property type="protein sequence ID" value="SFT61988.1"/>
    <property type="molecule type" value="Genomic_DNA"/>
</dbReference>
<dbReference type="RefSeq" id="WP_054782691.1">
    <property type="nucleotide sequence ID" value="NZ_FPBD01000002.1"/>
</dbReference>
<evidence type="ECO:0000256" key="1">
    <source>
        <dbReference type="ARBA" id="ARBA00006817"/>
    </source>
</evidence>
<accession>A0A1I6ZH15</accession>
<feature type="domain" description="Activator of Hsp90 ATPase homologue 1/2-like C-terminal" evidence="2">
    <location>
        <begin position="15"/>
        <end position="146"/>
    </location>
</feature>
<dbReference type="AlphaFoldDB" id="A0A1I6ZH15"/>
<sequence>MSDTDFELHLVREFDAPVELLFQMWADPDHMKHWGCPEGFQITEIRMDFREGGAWSTNMTGLDGTTYRMRGKYLKIDTPRLISNTSQWIDERGNASDPTTITMFFESLANNRSRLIVHEARFPTSAFKASNEEGWKSSLESLASYLATRQDIPE</sequence>
<evidence type="ECO:0000259" key="2">
    <source>
        <dbReference type="Pfam" id="PF08327"/>
    </source>
</evidence>
<gene>
    <name evidence="3" type="ORF">SAMN05444141_102341</name>
</gene>
<proteinExistence type="inferred from homology"/>
<evidence type="ECO:0000313" key="4">
    <source>
        <dbReference type="Proteomes" id="UP000183371"/>
    </source>
</evidence>
<dbReference type="InterPro" id="IPR023393">
    <property type="entry name" value="START-like_dom_sf"/>
</dbReference>
<evidence type="ECO:0000313" key="3">
    <source>
        <dbReference type="EMBL" id="SFT61988.1"/>
    </source>
</evidence>
<comment type="similarity">
    <text evidence="1">Belongs to the AHA1 family.</text>
</comment>
<organism evidence="3 4">
    <name type="scientific">Pseudovibrio denitrificans</name>
    <dbReference type="NCBI Taxonomy" id="258256"/>
    <lineage>
        <taxon>Bacteria</taxon>
        <taxon>Pseudomonadati</taxon>
        <taxon>Pseudomonadota</taxon>
        <taxon>Alphaproteobacteria</taxon>
        <taxon>Hyphomicrobiales</taxon>
        <taxon>Stappiaceae</taxon>
        <taxon>Pseudovibrio</taxon>
    </lineage>
</organism>
<dbReference type="InterPro" id="IPR013538">
    <property type="entry name" value="ASHA1/2-like_C"/>
</dbReference>
<dbReference type="Proteomes" id="UP000183371">
    <property type="component" value="Unassembled WGS sequence"/>
</dbReference>